<gene>
    <name evidence="1" type="ORF">TCT1_25420</name>
</gene>
<proteinExistence type="predicted"/>
<dbReference type="Proteomes" id="UP001529514">
    <property type="component" value="Chromosome"/>
</dbReference>
<evidence type="ECO:0008006" key="3">
    <source>
        <dbReference type="Google" id="ProtNLM"/>
    </source>
</evidence>
<keyword evidence="2" id="KW-1185">Reference proteome</keyword>
<organism evidence="1 2">
    <name type="scientific">Xenorhabdus taiwanensis</name>
    <dbReference type="NCBI Taxonomy" id="3085177"/>
    <lineage>
        <taxon>Bacteria</taxon>
        <taxon>Pseudomonadati</taxon>
        <taxon>Pseudomonadota</taxon>
        <taxon>Gammaproteobacteria</taxon>
        <taxon>Enterobacterales</taxon>
        <taxon>Morganellaceae</taxon>
        <taxon>Xenorhabdus</taxon>
    </lineage>
</organism>
<reference evidence="1 2" key="1">
    <citation type="submission" date="2023-10" db="EMBL/GenBank/DDBJ databases">
        <title>Xenorhabdus taiwanensis sp. nov., a symbiotic bacterium associated with the entomopathogenic nematode Steinernema taiwanensis.</title>
        <authorList>
            <person name="Tseng C.T."/>
            <person name="Shu H.Y."/>
            <person name="Chen M.H."/>
            <person name="Fang Y.J."/>
            <person name="Wu T.L."/>
            <person name="Lin Y.C."/>
            <person name="Huang C.J."/>
        </authorList>
    </citation>
    <scope>NUCLEOTIDE SEQUENCE [LARGE SCALE GENOMIC DNA]</scope>
    <source>
        <strain evidence="1 2">TCT-1</strain>
    </source>
</reference>
<dbReference type="EMBL" id="AP028978">
    <property type="protein sequence ID" value="BET97621.1"/>
    <property type="molecule type" value="Genomic_DNA"/>
</dbReference>
<evidence type="ECO:0000313" key="1">
    <source>
        <dbReference type="EMBL" id="BET97621.1"/>
    </source>
</evidence>
<accession>A0ABM8JY50</accession>
<name>A0ABM8JY50_9GAMM</name>
<protein>
    <recommendedName>
        <fullName evidence="3">Transposase</fullName>
    </recommendedName>
</protein>
<sequence length="52" mass="5524">MAANLPESEKKTLLQLVKEKDAESVIGKCVDTLFANAGTVSQVLSELAKSAF</sequence>
<evidence type="ECO:0000313" key="2">
    <source>
        <dbReference type="Proteomes" id="UP001529514"/>
    </source>
</evidence>